<dbReference type="PRINTS" id="PR01415">
    <property type="entry name" value="ANKYRIN"/>
</dbReference>
<reference evidence="6" key="1">
    <citation type="submission" date="2025-08" db="UniProtKB">
        <authorList>
            <consortium name="RefSeq"/>
        </authorList>
    </citation>
    <scope>IDENTIFICATION</scope>
    <source>
        <tissue evidence="6">Tentacle</tissue>
    </source>
</reference>
<feature type="repeat" description="ANK" evidence="3">
    <location>
        <begin position="46"/>
        <end position="78"/>
    </location>
</feature>
<keyword evidence="2 3" id="KW-0040">ANK repeat</keyword>
<proteinExistence type="predicted"/>
<sequence length="627" mass="70788">MELVNDIYKSARQGSSSNLKILLSSFKSKAKERSKLIEHKTKDNDQITTPLIIASRNGHIKCVKILLSYDANIEARGTVKIDDQIIEETSALWAAAAKGEMEIVKLLIKKGANVNSRTKTNSTPLRATAYDGRLDIVSYLVEHGADVNVKNNFENTPLMVACYNGHRSVVNYLIEKGAKVDAQDKQGNTVLHYAVERGHLDIVKDLVAKRASQLANNLGLTPLLLASNDCKIEMVEYFIARPDCSKLNEIHSLELLGATIANEPDAYDIDKAYEFMMRGMRKRYKGDKCVIKKDVLPPIQAYQNRSECQTEDELKDIQKDSHAIHMEGLVVRERVLGPKNTELRFPVRYRGAVFADSANFELCIALWKHAMDIGQQNDLAVVDDLKIFGDFFCHMIQRKVFPSFADVFDVLEHAVLEYEKLSQKIQKAEENKSKTLKDDLESVMHRSLYLLTIFEQLNLTESAEKMLHQLLYRYLCMNPRTKQGKTLVHLAVSGATPTDEHYTKDVCTYPCYKTTKLLLQTGAQVNTIDDEGNTPLHTVVMTKPKQGQQETMEKIISSLYDSGVHEDLTNSAGKTALEVSASKELKQFLIVKRRILLKCLAARAIKHYQLQFTGLVPKSMEMFITAH</sequence>
<dbReference type="PANTHER" id="PTHR24188">
    <property type="entry name" value="ANKYRIN REPEAT PROTEIN"/>
    <property type="match status" value="1"/>
</dbReference>
<feature type="repeat" description="ANK" evidence="3">
    <location>
        <begin position="153"/>
        <end position="185"/>
    </location>
</feature>
<dbReference type="SUPFAM" id="SSF48403">
    <property type="entry name" value="Ankyrin repeat"/>
    <property type="match status" value="2"/>
</dbReference>
<evidence type="ECO:0000256" key="1">
    <source>
        <dbReference type="ARBA" id="ARBA00022737"/>
    </source>
</evidence>
<keyword evidence="1" id="KW-0677">Repeat</keyword>
<evidence type="ECO:0000256" key="4">
    <source>
        <dbReference type="SAM" id="Coils"/>
    </source>
</evidence>
<feature type="coiled-coil region" evidence="4">
    <location>
        <begin position="411"/>
        <end position="438"/>
    </location>
</feature>
<organism evidence="5 6">
    <name type="scientific">Actinia tenebrosa</name>
    <name type="common">Australian red waratah sea anemone</name>
    <dbReference type="NCBI Taxonomy" id="6105"/>
    <lineage>
        <taxon>Eukaryota</taxon>
        <taxon>Metazoa</taxon>
        <taxon>Cnidaria</taxon>
        <taxon>Anthozoa</taxon>
        <taxon>Hexacorallia</taxon>
        <taxon>Actiniaria</taxon>
        <taxon>Actiniidae</taxon>
        <taxon>Actinia</taxon>
    </lineage>
</organism>
<keyword evidence="5" id="KW-1185">Reference proteome</keyword>
<dbReference type="InterPro" id="IPR036770">
    <property type="entry name" value="Ankyrin_rpt-contain_sf"/>
</dbReference>
<dbReference type="InParanoid" id="A0A6P8IVJ3"/>
<dbReference type="Pfam" id="PF12796">
    <property type="entry name" value="Ank_2"/>
    <property type="match status" value="1"/>
</dbReference>
<dbReference type="KEGG" id="aten:116304524"/>
<dbReference type="RefSeq" id="XP_031570135.1">
    <property type="nucleotide sequence ID" value="XM_031714275.1"/>
</dbReference>
<feature type="repeat" description="ANK" evidence="3">
    <location>
        <begin position="87"/>
        <end position="119"/>
    </location>
</feature>
<dbReference type="Pfam" id="PF13637">
    <property type="entry name" value="Ank_4"/>
    <property type="match status" value="1"/>
</dbReference>
<feature type="repeat" description="ANK" evidence="3">
    <location>
        <begin position="186"/>
        <end position="218"/>
    </location>
</feature>
<dbReference type="Gene3D" id="1.25.40.20">
    <property type="entry name" value="Ankyrin repeat-containing domain"/>
    <property type="match status" value="3"/>
</dbReference>
<name>A0A6P8IVJ3_ACTTE</name>
<dbReference type="PROSITE" id="PS50297">
    <property type="entry name" value="ANK_REP_REGION"/>
    <property type="match status" value="5"/>
</dbReference>
<dbReference type="PANTHER" id="PTHR24188:SF29">
    <property type="entry name" value="GH09064P"/>
    <property type="match status" value="1"/>
</dbReference>
<dbReference type="FunCoup" id="A0A6P8IVJ3">
    <property type="interactions" value="2482"/>
</dbReference>
<evidence type="ECO:0000256" key="2">
    <source>
        <dbReference type="ARBA" id="ARBA00023043"/>
    </source>
</evidence>
<dbReference type="Proteomes" id="UP000515163">
    <property type="component" value="Unplaced"/>
</dbReference>
<feature type="repeat" description="ANK" evidence="3">
    <location>
        <begin position="120"/>
        <end position="152"/>
    </location>
</feature>
<dbReference type="InterPro" id="IPR002110">
    <property type="entry name" value="Ankyrin_rpt"/>
</dbReference>
<evidence type="ECO:0000313" key="6">
    <source>
        <dbReference type="RefSeq" id="XP_031570135.1"/>
    </source>
</evidence>
<accession>A0A6P8IVJ3</accession>
<dbReference type="SMART" id="SM00248">
    <property type="entry name" value="ANK"/>
    <property type="match status" value="8"/>
</dbReference>
<evidence type="ECO:0000313" key="5">
    <source>
        <dbReference type="Proteomes" id="UP000515163"/>
    </source>
</evidence>
<dbReference type="GeneID" id="116304524"/>
<gene>
    <name evidence="6" type="primary">LOC116304524</name>
</gene>
<keyword evidence="4" id="KW-0175">Coiled coil</keyword>
<dbReference type="Pfam" id="PF00023">
    <property type="entry name" value="Ank"/>
    <property type="match status" value="2"/>
</dbReference>
<protein>
    <submittedName>
        <fullName evidence="6">Protein fem-1 homolog B-like</fullName>
    </submittedName>
</protein>
<evidence type="ECO:0000256" key="3">
    <source>
        <dbReference type="PROSITE-ProRule" id="PRU00023"/>
    </source>
</evidence>
<dbReference type="PROSITE" id="PS50088">
    <property type="entry name" value="ANK_REPEAT"/>
    <property type="match status" value="5"/>
</dbReference>
<dbReference type="AlphaFoldDB" id="A0A6P8IVJ3"/>
<dbReference type="OrthoDB" id="5951645at2759"/>